<evidence type="ECO:0000256" key="10">
    <source>
        <dbReference type="SAM" id="Coils"/>
    </source>
</evidence>
<keyword evidence="6 10" id="KW-0175">Coiled coil</keyword>
<evidence type="ECO:0000256" key="1">
    <source>
        <dbReference type="ARBA" id="ARBA00004123"/>
    </source>
</evidence>
<sequence>MPTPPDRSGSNSATPTSSSVARPEMDVNNATPEMLAEAERELMELISRKKVVDKQLLELERKIFALETSYLDDTPYGNIIRGFDGYTNSRTDKKRSYLNEADRLFSLSSATWQKALEEKNRPNDREQSEEASNHHASSPAGINLSKSNSSLKKIKKKRSSVGFGLLAGGGGGGGDDSGPGTPVSLQRRKKQKIIDDDDE</sequence>
<dbReference type="InterPro" id="IPR015418">
    <property type="entry name" value="Eaf6"/>
</dbReference>
<keyword evidence="7 9" id="KW-0804">Transcription</keyword>
<evidence type="ECO:0000256" key="9">
    <source>
        <dbReference type="RuleBase" id="RU368022"/>
    </source>
</evidence>
<protein>
    <recommendedName>
        <fullName evidence="3 9">Chromatin modification-related protein EAF6</fullName>
    </recommendedName>
</protein>
<evidence type="ECO:0000256" key="5">
    <source>
        <dbReference type="ARBA" id="ARBA00023015"/>
    </source>
</evidence>
<feature type="region of interest" description="Disordered" evidence="11">
    <location>
        <begin position="118"/>
        <end position="199"/>
    </location>
</feature>
<dbReference type="Proteomes" id="UP001212841">
    <property type="component" value="Unassembled WGS sequence"/>
</dbReference>
<comment type="function">
    <text evidence="9">Component of the NuA4 histone acetyltransferase complex which is involved in transcriptional activation of selected genes principally by acetylation of nucleosomal histone H4 and H2A. The NuA4 complex is also involved in DNA repair.</text>
</comment>
<comment type="subcellular location">
    <subcellularLocation>
        <location evidence="1 9">Nucleus</location>
    </subcellularLocation>
</comment>
<dbReference type="Pfam" id="PF09340">
    <property type="entry name" value="NuA4"/>
    <property type="match status" value="1"/>
</dbReference>
<evidence type="ECO:0000256" key="11">
    <source>
        <dbReference type="SAM" id="MobiDB-lite"/>
    </source>
</evidence>
<comment type="similarity">
    <text evidence="2 9">Belongs to the EAF6 family.</text>
</comment>
<evidence type="ECO:0000313" key="13">
    <source>
        <dbReference type="Proteomes" id="UP001212841"/>
    </source>
</evidence>
<dbReference type="EMBL" id="JADGJD010000215">
    <property type="protein sequence ID" value="KAJ3053345.1"/>
    <property type="molecule type" value="Genomic_DNA"/>
</dbReference>
<dbReference type="GO" id="GO:0035267">
    <property type="term" value="C:NuA4 histone acetyltransferase complex"/>
    <property type="evidence" value="ECO:0007669"/>
    <property type="project" value="UniProtKB-UniRule"/>
</dbReference>
<evidence type="ECO:0000256" key="7">
    <source>
        <dbReference type="ARBA" id="ARBA00023163"/>
    </source>
</evidence>
<evidence type="ECO:0000256" key="6">
    <source>
        <dbReference type="ARBA" id="ARBA00023054"/>
    </source>
</evidence>
<evidence type="ECO:0000256" key="8">
    <source>
        <dbReference type="ARBA" id="ARBA00023242"/>
    </source>
</evidence>
<dbReference type="GO" id="GO:0006325">
    <property type="term" value="P:chromatin organization"/>
    <property type="evidence" value="ECO:0007669"/>
    <property type="project" value="UniProtKB-KW"/>
</dbReference>
<keyword evidence="9" id="KW-0227">DNA damage</keyword>
<proteinExistence type="inferred from homology"/>
<keyword evidence="5 9" id="KW-0805">Transcription regulation</keyword>
<dbReference type="AlphaFoldDB" id="A0AAD5X752"/>
<name>A0AAD5X752_9FUNG</name>
<keyword evidence="8 9" id="KW-0539">Nucleus</keyword>
<evidence type="ECO:0000256" key="4">
    <source>
        <dbReference type="ARBA" id="ARBA00022853"/>
    </source>
</evidence>
<feature type="compositionally biased region" description="Low complexity" evidence="11">
    <location>
        <begin position="8"/>
        <end position="19"/>
    </location>
</feature>
<dbReference type="PANTHER" id="PTHR13476">
    <property type="entry name" value="CHROMATIN MODIFICATION-RELATED PROTEIN MEAF6"/>
    <property type="match status" value="1"/>
</dbReference>
<keyword evidence="13" id="KW-1185">Reference proteome</keyword>
<keyword evidence="4 9" id="KW-0156">Chromatin regulator</keyword>
<dbReference type="GO" id="GO:0005634">
    <property type="term" value="C:nucleus"/>
    <property type="evidence" value="ECO:0007669"/>
    <property type="project" value="UniProtKB-SubCell"/>
</dbReference>
<feature type="compositionally biased region" description="Gly residues" evidence="11">
    <location>
        <begin position="165"/>
        <end position="177"/>
    </location>
</feature>
<feature type="compositionally biased region" description="Low complexity" evidence="11">
    <location>
        <begin position="142"/>
        <end position="151"/>
    </location>
</feature>
<evidence type="ECO:0000256" key="2">
    <source>
        <dbReference type="ARBA" id="ARBA00010916"/>
    </source>
</evidence>
<dbReference type="GO" id="GO:0006281">
    <property type="term" value="P:DNA repair"/>
    <property type="evidence" value="ECO:0007669"/>
    <property type="project" value="UniProtKB-UniRule"/>
</dbReference>
<reference evidence="12" key="1">
    <citation type="submission" date="2020-05" db="EMBL/GenBank/DDBJ databases">
        <title>Phylogenomic resolution of chytrid fungi.</title>
        <authorList>
            <person name="Stajich J.E."/>
            <person name="Amses K."/>
            <person name="Simmons R."/>
            <person name="Seto K."/>
            <person name="Myers J."/>
            <person name="Bonds A."/>
            <person name="Quandt C.A."/>
            <person name="Barry K."/>
            <person name="Liu P."/>
            <person name="Grigoriev I."/>
            <person name="Longcore J.E."/>
            <person name="James T.Y."/>
        </authorList>
    </citation>
    <scope>NUCLEOTIDE SEQUENCE</scope>
    <source>
        <strain evidence="12">JEL0318</strain>
    </source>
</reference>
<evidence type="ECO:0000313" key="12">
    <source>
        <dbReference type="EMBL" id="KAJ3053345.1"/>
    </source>
</evidence>
<comment type="caution">
    <text evidence="12">The sequence shown here is derived from an EMBL/GenBank/DDBJ whole genome shotgun (WGS) entry which is preliminary data.</text>
</comment>
<gene>
    <name evidence="12" type="primary">MEAF6</name>
    <name evidence="12" type="ORF">HK097_004483</name>
</gene>
<accession>A0AAD5X752</accession>
<feature type="compositionally biased region" description="Basic and acidic residues" evidence="11">
    <location>
        <begin position="118"/>
        <end position="133"/>
    </location>
</feature>
<comment type="subunit">
    <text evidence="9">Component of the NuA4 histone acetyltransferase complex.</text>
</comment>
<organism evidence="12 13">
    <name type="scientific">Rhizophlyctis rosea</name>
    <dbReference type="NCBI Taxonomy" id="64517"/>
    <lineage>
        <taxon>Eukaryota</taxon>
        <taxon>Fungi</taxon>
        <taxon>Fungi incertae sedis</taxon>
        <taxon>Chytridiomycota</taxon>
        <taxon>Chytridiomycota incertae sedis</taxon>
        <taxon>Chytridiomycetes</taxon>
        <taxon>Rhizophlyctidales</taxon>
        <taxon>Rhizophlyctidaceae</taxon>
        <taxon>Rhizophlyctis</taxon>
    </lineage>
</organism>
<feature type="region of interest" description="Disordered" evidence="11">
    <location>
        <begin position="1"/>
        <end position="32"/>
    </location>
</feature>
<feature type="coiled-coil region" evidence="10">
    <location>
        <begin position="35"/>
        <end position="62"/>
    </location>
</feature>
<evidence type="ECO:0000256" key="3">
    <source>
        <dbReference type="ARBA" id="ARBA00018504"/>
    </source>
</evidence>
<keyword evidence="9" id="KW-0234">DNA repair</keyword>